<keyword evidence="1" id="KW-1133">Transmembrane helix</keyword>
<dbReference type="Proteomes" id="UP001302716">
    <property type="component" value="Chromosome"/>
</dbReference>
<feature type="transmembrane region" description="Helical" evidence="1">
    <location>
        <begin position="625"/>
        <end position="645"/>
    </location>
</feature>
<feature type="transmembrane region" description="Helical" evidence="1">
    <location>
        <begin position="429"/>
        <end position="454"/>
    </location>
</feature>
<dbReference type="RefSeq" id="WP_316693552.1">
    <property type="nucleotide sequence ID" value="NZ_CP103836.1"/>
</dbReference>
<dbReference type="PROSITE" id="PS51257">
    <property type="entry name" value="PROKAR_LIPOPROTEIN"/>
    <property type="match status" value="1"/>
</dbReference>
<evidence type="ECO:0000256" key="2">
    <source>
        <dbReference type="SAM" id="SignalP"/>
    </source>
</evidence>
<keyword evidence="1" id="KW-0472">Membrane</keyword>
<feature type="transmembrane region" description="Helical" evidence="1">
    <location>
        <begin position="399"/>
        <end position="417"/>
    </location>
</feature>
<accession>A0AAU0B5V3</accession>
<keyword evidence="4" id="KW-1185">Reference proteome</keyword>
<reference evidence="3 4" key="1">
    <citation type="submission" date="2022-08" db="EMBL/GenBank/DDBJ databases">
        <title>Whole genome sequencing-based tracing of a 2022 introduction and outbreak of Xanthomonas hortorum pv. pelargonii.</title>
        <authorList>
            <person name="Iruegas-Bocardo F."/>
            <person name="Weisberg A.K."/>
            <person name="Riutta E.R."/>
            <person name="Kilday K."/>
            <person name="Bonkowski J.C."/>
            <person name="Creswell T."/>
            <person name="Daughtrey M.L."/>
            <person name="Rane K."/>
            <person name="Grunwald N.J."/>
            <person name="Chang J.H."/>
            <person name="Putnam M.L."/>
        </authorList>
    </citation>
    <scope>NUCLEOTIDE SEQUENCE [LARGE SCALE GENOMIC DNA]</scope>
    <source>
        <strain evidence="3 4">22-323</strain>
    </source>
</reference>
<feature type="chain" id="PRO_5043770494" description="Glycosyltransferase RgtA/B/C/D-like domain-containing protein" evidence="2">
    <location>
        <begin position="23"/>
        <end position="710"/>
    </location>
</feature>
<name>A0AAU0B5V3_9XANT</name>
<proteinExistence type="predicted"/>
<sequence length="710" mass="77149">MLRIFRKWNAIAVLSIALVACGQPPTSRVVKEGGCSPSHSSYLKQAPEVDGRITYCEQGDASIGELTTTSYPKGTQSIDVMLAGYPETDGIQILAVATDGSVTIPLKVANIGDSWKKITLDVPADLHSHAFSLKLVDKATGTFGWAGLGNAPPTDIASGILTHLLPLALAILTAHLWLVFAGCALPANWNPTERSLCAILTLGTACCCVIGSYVASPTFGTIIAYVAFAMPMLALRPLMKDRHAFTVQLHTLNRLLLPSLLLTGLIIWIGLYPFSWDGQDWQTPANRWRSLPMDSWLPLIFADMISEGRLDVPMIGDWLSSDRPPLQSGLYLVFVHSWLPKGGLTYQALSTWAQSLLFVPLLALVSDLPRRSQRVAVLFSIALSPLVLLNGLFVWPKLLAATFCAIFHIALFGYSGVARHTRWWMGGVAAALAMLSHGGALFALVGSTGAVLVLRRREALPLLLRTGALSVVLYAPWIVYQHFIDPPGDRLLKWHFAGYIPVTQESFFSILRSAYADLTFSQWIAGRVSNLNSILHGSFSFFGDALMLLENRTPTRIATIVENSFFYGAYSMWFASPLLLLPCLAYAFATRTQSRIGRFPSDLAMSAALSFLFWIAAIYEPGQTVIHQGAYFSFVGSMLLVLLVLARYVPPVLYAVAALNSGIAAFTYAFDVSHHGASLVIYTVATLVLTVGLVVACGLASGDTSEDRSK</sequence>
<evidence type="ECO:0008006" key="5">
    <source>
        <dbReference type="Google" id="ProtNLM"/>
    </source>
</evidence>
<feature type="transmembrane region" description="Helical" evidence="1">
    <location>
        <begin position="164"/>
        <end position="185"/>
    </location>
</feature>
<dbReference type="EMBL" id="CP103836">
    <property type="protein sequence ID" value="WOB48115.1"/>
    <property type="molecule type" value="Genomic_DNA"/>
</dbReference>
<dbReference type="AlphaFoldDB" id="A0AAU0B5V3"/>
<organism evidence="3 4">
    <name type="scientific">Xanthomonas hydrangeae</name>
    <dbReference type="NCBI Taxonomy" id="2775159"/>
    <lineage>
        <taxon>Bacteria</taxon>
        <taxon>Pseudomonadati</taxon>
        <taxon>Pseudomonadota</taxon>
        <taxon>Gammaproteobacteria</taxon>
        <taxon>Lysobacterales</taxon>
        <taxon>Lysobacteraceae</taxon>
        <taxon>Xanthomonas</taxon>
    </lineage>
</organism>
<protein>
    <recommendedName>
        <fullName evidence="5">Glycosyltransferase RgtA/B/C/D-like domain-containing protein</fullName>
    </recommendedName>
</protein>
<keyword evidence="2" id="KW-0732">Signal</keyword>
<feature type="signal peptide" evidence="2">
    <location>
        <begin position="1"/>
        <end position="22"/>
    </location>
</feature>
<feature type="transmembrane region" description="Helical" evidence="1">
    <location>
        <begin position="601"/>
        <end position="619"/>
    </location>
</feature>
<keyword evidence="1" id="KW-0812">Transmembrane</keyword>
<feature type="transmembrane region" description="Helical" evidence="1">
    <location>
        <begin position="652"/>
        <end position="670"/>
    </location>
</feature>
<feature type="transmembrane region" description="Helical" evidence="1">
    <location>
        <begin position="197"/>
        <end position="216"/>
    </location>
</feature>
<evidence type="ECO:0000313" key="4">
    <source>
        <dbReference type="Proteomes" id="UP001302716"/>
    </source>
</evidence>
<evidence type="ECO:0000256" key="1">
    <source>
        <dbReference type="SAM" id="Phobius"/>
    </source>
</evidence>
<feature type="transmembrane region" description="Helical" evidence="1">
    <location>
        <begin position="251"/>
        <end position="271"/>
    </location>
</feature>
<gene>
    <name evidence="3" type="ORF">NYR97_12565</name>
</gene>
<feature type="transmembrane region" description="Helical" evidence="1">
    <location>
        <begin position="460"/>
        <end position="480"/>
    </location>
</feature>
<feature type="transmembrane region" description="Helical" evidence="1">
    <location>
        <begin position="676"/>
        <end position="700"/>
    </location>
</feature>
<feature type="transmembrane region" description="Helical" evidence="1">
    <location>
        <begin position="222"/>
        <end position="239"/>
    </location>
</feature>
<evidence type="ECO:0000313" key="3">
    <source>
        <dbReference type="EMBL" id="WOB48115.1"/>
    </source>
</evidence>
<feature type="transmembrane region" description="Helical" evidence="1">
    <location>
        <begin position="375"/>
        <end position="393"/>
    </location>
</feature>
<feature type="transmembrane region" description="Helical" evidence="1">
    <location>
        <begin position="569"/>
        <end position="589"/>
    </location>
</feature>